<protein>
    <submittedName>
        <fullName evidence="1">Uncharacterized protein</fullName>
    </submittedName>
</protein>
<sequence length="100" mass="11259">MEKPVVTPRRFVEMLNERLRKHPLYREGMEVYAVPRHSDHPRSLVCAGPKGAVGVCSAVEAILRNEYDVEPDIPREWHFDVPPAGLNVQRAQRGPHAPGA</sequence>
<dbReference type="EMBL" id="VLJN01000034">
    <property type="protein sequence ID" value="TWG81696.1"/>
    <property type="molecule type" value="Genomic_DNA"/>
</dbReference>
<evidence type="ECO:0000313" key="2">
    <source>
        <dbReference type="Proteomes" id="UP000318141"/>
    </source>
</evidence>
<dbReference type="Proteomes" id="UP000318141">
    <property type="component" value="Unassembled WGS sequence"/>
</dbReference>
<reference evidence="1 2" key="1">
    <citation type="submission" date="2019-07" db="EMBL/GenBank/DDBJ databases">
        <title>Genome sequencing of lignin-degrading bacterial isolates.</title>
        <authorList>
            <person name="Gladden J."/>
        </authorList>
    </citation>
    <scope>NUCLEOTIDE SEQUENCE [LARGE SCALE GENOMIC DNA]</scope>
    <source>
        <strain evidence="1 2">J11</strain>
    </source>
</reference>
<keyword evidence="2" id="KW-1185">Reference proteome</keyword>
<gene>
    <name evidence="1" type="ORF">L602_000400000150</name>
</gene>
<proteinExistence type="predicted"/>
<evidence type="ECO:0000313" key="1">
    <source>
        <dbReference type="EMBL" id="TWG81696.1"/>
    </source>
</evidence>
<dbReference type="OrthoDB" id="9111928at2"/>
<accession>A0A562B931</accession>
<organism evidence="1 2">
    <name type="scientific">Cupriavidus gilardii J11</name>
    <dbReference type="NCBI Taxonomy" id="936133"/>
    <lineage>
        <taxon>Bacteria</taxon>
        <taxon>Pseudomonadati</taxon>
        <taxon>Pseudomonadota</taxon>
        <taxon>Betaproteobacteria</taxon>
        <taxon>Burkholderiales</taxon>
        <taxon>Burkholderiaceae</taxon>
        <taxon>Cupriavidus</taxon>
    </lineage>
</organism>
<dbReference type="AlphaFoldDB" id="A0A562B931"/>
<name>A0A562B931_9BURK</name>
<comment type="caution">
    <text evidence="1">The sequence shown here is derived from an EMBL/GenBank/DDBJ whole genome shotgun (WGS) entry which is preliminary data.</text>
</comment>